<feature type="transmembrane region" description="Helical" evidence="8">
    <location>
        <begin position="376"/>
        <end position="396"/>
    </location>
</feature>
<evidence type="ECO:0000256" key="7">
    <source>
        <dbReference type="SAM" id="MobiDB-lite"/>
    </source>
</evidence>
<feature type="transmembrane region" description="Helical" evidence="8">
    <location>
        <begin position="143"/>
        <end position="165"/>
    </location>
</feature>
<evidence type="ECO:0000313" key="11">
    <source>
        <dbReference type="Proteomes" id="UP001194746"/>
    </source>
</evidence>
<feature type="transmembrane region" description="Helical" evidence="8">
    <location>
        <begin position="284"/>
        <end position="305"/>
    </location>
</feature>
<dbReference type="PROSITE" id="PS50850">
    <property type="entry name" value="MFS"/>
    <property type="match status" value="1"/>
</dbReference>
<evidence type="ECO:0000256" key="1">
    <source>
        <dbReference type="ARBA" id="ARBA00004141"/>
    </source>
</evidence>
<dbReference type="FunFam" id="1.20.1250.20:FF:000018">
    <property type="entry name" value="MFS transporter permease"/>
    <property type="match status" value="1"/>
</dbReference>
<evidence type="ECO:0000313" key="10">
    <source>
        <dbReference type="EMBL" id="KAF9894595.1"/>
    </source>
</evidence>
<evidence type="ECO:0000256" key="5">
    <source>
        <dbReference type="ARBA" id="ARBA00022989"/>
    </source>
</evidence>
<keyword evidence="5 8" id="KW-1133">Transmembrane helix</keyword>
<feature type="transmembrane region" description="Helical" evidence="8">
    <location>
        <begin position="317"/>
        <end position="337"/>
    </location>
</feature>
<reference evidence="10" key="2">
    <citation type="submission" date="2020-02" db="EMBL/GenBank/DDBJ databases">
        <authorList>
            <person name="Gilchrist C.L.M."/>
            <person name="Chooi Y.-H."/>
        </authorList>
    </citation>
    <scope>NUCLEOTIDE SEQUENCE</scope>
    <source>
        <strain evidence="10">MST-FP2251</strain>
    </source>
</reference>
<keyword evidence="4 8" id="KW-0812">Transmembrane</keyword>
<sequence>MAETNEKASSMSEHVESGGKFDSPVDSGSNTSLEYDEATVKRIKRKVDLRLCLVVSLMYTVCQIDRTNLGNAVVAGMGKDIDLTGNHYSTMVVTFFPFYTLFQPPMTVIARKFGPRYFIGGITVAWGIVMAALGLVSDWRALVGLRCVLGLLEAGFFPSCVFLIGTWYVRHETAKRLALFYLVGSALSGFGGILAYGLQQMEGIQGKAGWRWIFIMEGVLTVLMGLVGLTFIVDFPEDARRTRWFLTDREIDIMIDRVEKDRGDAHVTPFNLKEYLGFVADWKAWLFAFNFGMTAVVIYAVAYFLPIVLREGLEFSVANAQTLTAPCYVFGAVLGLAESWVSDKYKTRGSIIIINSLVEIIGVCVLGFAANNSVRFFGAFILVGSCLANLPACLTYQSNNITGQWRRAFGSALIVGSGGVGGVIGSLVFRNQDKPHYRPGLYTCLVAAGLTIVSVSITTIVMARKNALQKRSGLVLEGTPGFRYTL</sequence>
<feature type="transmembrane region" description="Helical" evidence="8">
    <location>
        <begin position="177"/>
        <end position="198"/>
    </location>
</feature>
<dbReference type="InterPro" id="IPR036259">
    <property type="entry name" value="MFS_trans_sf"/>
</dbReference>
<evidence type="ECO:0000256" key="3">
    <source>
        <dbReference type="ARBA" id="ARBA00022448"/>
    </source>
</evidence>
<feature type="transmembrane region" description="Helical" evidence="8">
    <location>
        <begin position="349"/>
        <end position="370"/>
    </location>
</feature>
<feature type="transmembrane region" description="Helical" evidence="8">
    <location>
        <begin position="440"/>
        <end position="463"/>
    </location>
</feature>
<dbReference type="InterPro" id="IPR020846">
    <property type="entry name" value="MFS_dom"/>
</dbReference>
<evidence type="ECO:0000256" key="6">
    <source>
        <dbReference type="ARBA" id="ARBA00023136"/>
    </source>
</evidence>
<reference evidence="10" key="1">
    <citation type="journal article" date="2019" name="Beilstein J. Org. Chem.">
        <title>Nanangenines: drimane sesquiterpenoids as the dominant metabolite cohort of a novel Australian fungus, Aspergillus nanangensis.</title>
        <authorList>
            <person name="Lacey H.J."/>
            <person name="Gilchrist C.L.M."/>
            <person name="Crombie A."/>
            <person name="Kalaitzis J.A."/>
            <person name="Vuong D."/>
            <person name="Rutledge P.J."/>
            <person name="Turner P."/>
            <person name="Pitt J.I."/>
            <person name="Lacey E."/>
            <person name="Chooi Y.H."/>
            <person name="Piggott A.M."/>
        </authorList>
    </citation>
    <scope>NUCLEOTIDE SEQUENCE</scope>
    <source>
        <strain evidence="10">MST-FP2251</strain>
    </source>
</reference>
<feature type="domain" description="Major facilitator superfamily (MFS) profile" evidence="9">
    <location>
        <begin position="51"/>
        <end position="466"/>
    </location>
</feature>
<comment type="caution">
    <text evidence="10">The sequence shown here is derived from an EMBL/GenBank/DDBJ whole genome shotgun (WGS) entry which is preliminary data.</text>
</comment>
<dbReference type="GO" id="GO:0022857">
    <property type="term" value="F:transmembrane transporter activity"/>
    <property type="evidence" value="ECO:0007669"/>
    <property type="project" value="InterPro"/>
</dbReference>
<evidence type="ECO:0000256" key="8">
    <source>
        <dbReference type="SAM" id="Phobius"/>
    </source>
</evidence>
<comment type="subcellular location">
    <subcellularLocation>
        <location evidence="1">Membrane</location>
        <topology evidence="1">Multi-pass membrane protein</topology>
    </subcellularLocation>
</comment>
<feature type="region of interest" description="Disordered" evidence="7">
    <location>
        <begin position="1"/>
        <end position="31"/>
    </location>
</feature>
<protein>
    <recommendedName>
        <fullName evidence="9">Major facilitator superfamily (MFS) profile domain-containing protein</fullName>
    </recommendedName>
</protein>
<name>A0AAD4GZB9_ASPNN</name>
<keyword evidence="11" id="KW-1185">Reference proteome</keyword>
<dbReference type="EMBL" id="VCAU01000003">
    <property type="protein sequence ID" value="KAF9894595.1"/>
    <property type="molecule type" value="Genomic_DNA"/>
</dbReference>
<proteinExistence type="inferred from homology"/>
<dbReference type="PANTHER" id="PTHR43791:SF47">
    <property type="entry name" value="MAJOR FACILITATOR SUPERFAMILY (MFS) PROFILE DOMAIN-CONTAINING PROTEIN-RELATED"/>
    <property type="match status" value="1"/>
</dbReference>
<dbReference type="InterPro" id="IPR011701">
    <property type="entry name" value="MFS"/>
</dbReference>
<gene>
    <name evidence="10" type="ORF">FE257_006483</name>
</gene>
<keyword evidence="6 8" id="KW-0472">Membrane</keyword>
<feature type="transmembrane region" description="Helical" evidence="8">
    <location>
        <begin position="117"/>
        <end position="137"/>
    </location>
</feature>
<dbReference type="AlphaFoldDB" id="A0AAD4GZB9"/>
<dbReference type="Proteomes" id="UP001194746">
    <property type="component" value="Unassembled WGS sequence"/>
</dbReference>
<evidence type="ECO:0000259" key="9">
    <source>
        <dbReference type="PROSITE" id="PS50850"/>
    </source>
</evidence>
<keyword evidence="3" id="KW-0813">Transport</keyword>
<comment type="similarity">
    <text evidence="2">Belongs to the major facilitator superfamily.</text>
</comment>
<dbReference type="SUPFAM" id="SSF103473">
    <property type="entry name" value="MFS general substrate transporter"/>
    <property type="match status" value="1"/>
</dbReference>
<organism evidence="10 11">
    <name type="scientific">Aspergillus nanangensis</name>
    <dbReference type="NCBI Taxonomy" id="2582783"/>
    <lineage>
        <taxon>Eukaryota</taxon>
        <taxon>Fungi</taxon>
        <taxon>Dikarya</taxon>
        <taxon>Ascomycota</taxon>
        <taxon>Pezizomycotina</taxon>
        <taxon>Eurotiomycetes</taxon>
        <taxon>Eurotiomycetidae</taxon>
        <taxon>Eurotiales</taxon>
        <taxon>Aspergillaceae</taxon>
        <taxon>Aspergillus</taxon>
        <taxon>Aspergillus subgen. Circumdati</taxon>
    </lineage>
</organism>
<feature type="transmembrane region" description="Helical" evidence="8">
    <location>
        <begin position="210"/>
        <end position="233"/>
    </location>
</feature>
<evidence type="ECO:0000256" key="4">
    <source>
        <dbReference type="ARBA" id="ARBA00022692"/>
    </source>
</evidence>
<dbReference type="Gene3D" id="1.20.1250.20">
    <property type="entry name" value="MFS general substrate transporter like domains"/>
    <property type="match status" value="2"/>
</dbReference>
<evidence type="ECO:0000256" key="2">
    <source>
        <dbReference type="ARBA" id="ARBA00008335"/>
    </source>
</evidence>
<dbReference type="FunFam" id="1.20.1250.20:FF:000013">
    <property type="entry name" value="MFS general substrate transporter"/>
    <property type="match status" value="1"/>
</dbReference>
<dbReference type="PANTHER" id="PTHR43791">
    <property type="entry name" value="PERMEASE-RELATED"/>
    <property type="match status" value="1"/>
</dbReference>
<dbReference type="GO" id="GO:0016020">
    <property type="term" value="C:membrane"/>
    <property type="evidence" value="ECO:0007669"/>
    <property type="project" value="UniProtKB-SubCell"/>
</dbReference>
<accession>A0AAD4GZB9</accession>
<feature type="transmembrane region" description="Helical" evidence="8">
    <location>
        <begin position="408"/>
        <end position="428"/>
    </location>
</feature>
<dbReference type="Pfam" id="PF07690">
    <property type="entry name" value="MFS_1"/>
    <property type="match status" value="1"/>
</dbReference>